<gene>
    <name evidence="1" type="ORF">C7410_10818</name>
</gene>
<dbReference type="InterPro" id="IPR044855">
    <property type="entry name" value="CoA-Trfase_III_dom3_sf"/>
</dbReference>
<keyword evidence="1" id="KW-0808">Transferase</keyword>
<dbReference type="InterPro" id="IPR003673">
    <property type="entry name" value="CoA-Trfase_fam_III"/>
</dbReference>
<evidence type="ECO:0000313" key="1">
    <source>
        <dbReference type="EMBL" id="PYE23123.1"/>
    </source>
</evidence>
<reference evidence="1 2" key="1">
    <citation type="submission" date="2018-06" db="EMBL/GenBank/DDBJ databases">
        <title>Genomic Encyclopedia of Type Strains, Phase IV (KMG-V): Genome sequencing to study the core and pangenomes of soil and plant-associated prokaryotes.</title>
        <authorList>
            <person name="Whitman W."/>
        </authorList>
    </citation>
    <scope>NUCLEOTIDE SEQUENCE [LARGE SCALE GENOMIC DNA]</scope>
    <source>
        <strain evidence="1 2">SRCL-318</strain>
    </source>
</reference>
<dbReference type="RefSeq" id="WP_181439914.1">
    <property type="nucleotide sequence ID" value="NZ_QJSQ01000008.1"/>
</dbReference>
<dbReference type="Gene3D" id="3.30.1540.10">
    <property type="entry name" value="formyl-coa transferase, domain 3"/>
    <property type="match status" value="1"/>
</dbReference>
<dbReference type="SUPFAM" id="SSF89796">
    <property type="entry name" value="CoA-transferase family III (CaiB/BaiF)"/>
    <property type="match status" value="2"/>
</dbReference>
<dbReference type="GO" id="GO:0016740">
    <property type="term" value="F:transferase activity"/>
    <property type="evidence" value="ECO:0007669"/>
    <property type="project" value="UniProtKB-KW"/>
</dbReference>
<protein>
    <submittedName>
        <fullName evidence="1">CoA transferase family III</fullName>
    </submittedName>
</protein>
<dbReference type="PANTHER" id="PTHR48229:SF1">
    <property type="entry name" value="ALPHA METHYLACYL-COA RACEMASE-RELATED"/>
    <property type="match status" value="1"/>
</dbReference>
<comment type="caution">
    <text evidence="1">The sequence shown here is derived from an EMBL/GenBank/DDBJ whole genome shotgun (WGS) entry which is preliminary data.</text>
</comment>
<dbReference type="AlphaFoldDB" id="A0A2V4TY66"/>
<evidence type="ECO:0000313" key="2">
    <source>
        <dbReference type="Proteomes" id="UP000247772"/>
    </source>
</evidence>
<name>A0A2V4TY66_9BURK</name>
<dbReference type="PANTHER" id="PTHR48229">
    <property type="entry name" value="CAIB/BAIF FAMILY ENZYME (AFU_ORTHOLOGUE AFUA_1G05360)-RELATED"/>
    <property type="match status" value="1"/>
</dbReference>
<dbReference type="Pfam" id="PF02515">
    <property type="entry name" value="CoA_transf_3"/>
    <property type="match status" value="1"/>
</dbReference>
<sequence length="485" mass="52578">MTHSHPDFDPRRLSQRELPALAQLAKSIGLDNYFQGDATLHGSDPIIRSPHRLGEASGIAQLLIGMAGAAIWKVRTGGGTDLSIDIVDALHFLHPTHYVAQQGRPINVGAEHVAVNDLFLCRDGRYVMLEAGPPYPKLLDGYLNFFDCGNNKESIAREVAKWDSEALETAMAEAGLPACRALTREEWLAHPQGRALQATPVIEIERVADGPAIPFNTPTQVNSPLQGIRVLDFTHVLAGPRSARTLAEYGADVLHVSSPSYPDTLAQHLGVDVGKRCAYLDLRDPADLAKMLDLSTHADVFTTSYRHGVNARFGLLPQQLFERSARGIVCLTINAYGHSGPWAQRPGFDQNGQVATGFAVREGLPGKPRFSPVFYLADLITGYLSAAGMMAALLRRSIEGGSYHVKVSLARSAMWVQELGLLDLGAQDDLPATDTYPARLSAIKTPYGTVSGLHPPLKFSALQLPQADLMEPYGASPAEWLNQSN</sequence>
<dbReference type="Gene3D" id="3.40.50.10540">
    <property type="entry name" value="Crotonobetainyl-coa:carnitine coa-transferase, domain 1"/>
    <property type="match status" value="2"/>
</dbReference>
<organism evidence="1 2">
    <name type="scientific">Paraburkholderia silvatlantica</name>
    <dbReference type="NCBI Taxonomy" id="321895"/>
    <lineage>
        <taxon>Bacteria</taxon>
        <taxon>Pseudomonadati</taxon>
        <taxon>Pseudomonadota</taxon>
        <taxon>Betaproteobacteria</taxon>
        <taxon>Burkholderiales</taxon>
        <taxon>Burkholderiaceae</taxon>
        <taxon>Paraburkholderia</taxon>
    </lineage>
</organism>
<dbReference type="Proteomes" id="UP000247772">
    <property type="component" value="Unassembled WGS sequence"/>
</dbReference>
<proteinExistence type="predicted"/>
<accession>A0A2V4TY66</accession>
<dbReference type="EMBL" id="QJSQ01000008">
    <property type="protein sequence ID" value="PYE23123.1"/>
    <property type="molecule type" value="Genomic_DNA"/>
</dbReference>
<dbReference type="InterPro" id="IPR023606">
    <property type="entry name" value="CoA-Trfase_III_dom_1_sf"/>
</dbReference>
<dbReference type="InterPro" id="IPR052985">
    <property type="entry name" value="CoA-trans_III_biosynth/detox"/>
</dbReference>